<dbReference type="AlphaFoldDB" id="A0A2A6BLH5"/>
<feature type="region of interest" description="Disordered" evidence="1">
    <location>
        <begin position="128"/>
        <end position="150"/>
    </location>
</feature>
<reference evidence="2" key="2">
    <citation type="submission" date="2022-06" db="UniProtKB">
        <authorList>
            <consortium name="EnsemblMetazoa"/>
        </authorList>
    </citation>
    <scope>IDENTIFICATION</scope>
    <source>
        <strain evidence="2">PS312</strain>
    </source>
</reference>
<feature type="compositionally biased region" description="Polar residues" evidence="1">
    <location>
        <begin position="128"/>
        <end position="137"/>
    </location>
</feature>
<dbReference type="Proteomes" id="UP000005239">
    <property type="component" value="Unassembled WGS sequence"/>
</dbReference>
<accession>A0A2A6BLH5</accession>
<reference evidence="3" key="1">
    <citation type="journal article" date="2008" name="Nat. Genet.">
        <title>The Pristionchus pacificus genome provides a unique perspective on nematode lifestyle and parasitism.</title>
        <authorList>
            <person name="Dieterich C."/>
            <person name="Clifton S.W."/>
            <person name="Schuster L.N."/>
            <person name="Chinwalla A."/>
            <person name="Delehaunty K."/>
            <person name="Dinkelacker I."/>
            <person name="Fulton L."/>
            <person name="Fulton R."/>
            <person name="Godfrey J."/>
            <person name="Minx P."/>
            <person name="Mitreva M."/>
            <person name="Roeseler W."/>
            <person name="Tian H."/>
            <person name="Witte H."/>
            <person name="Yang S.P."/>
            <person name="Wilson R.K."/>
            <person name="Sommer R.J."/>
        </authorList>
    </citation>
    <scope>NUCLEOTIDE SEQUENCE [LARGE SCALE GENOMIC DNA]</scope>
    <source>
        <strain evidence="3">PS312</strain>
    </source>
</reference>
<sequence>MFTSSSHFPPIRSLFSSGEWSPLHIPPWQPQPRHPFPSQDRMLRPISRICPRTPTTIYRPSLGHSGKMWLSTRCVCSARQSRTDGNYRNPTVITYRTFSYLYTYTMDLAQDHPQGLRTDRSIDMIDQSTVSSKQTTGRTRDASSCTDTASSDYSIQSYHVRRPEPALSYSVRRPEPAAPVQPQTTVSVHKPAATDSIADVTLHSGAEDNSAEARIRQEITVTFYLFGQSDRGDYFRLRLFDAFLGKTSLRRVLRSFGAATDCDFKEFLDHLYMIPGNGDLLKDATKWKKLSRDSVSMTIRDLRFNGSPFTDEFVLIVDLIGVHGMSPAVRRSIGKK</sequence>
<organism evidence="2 3">
    <name type="scientific">Pristionchus pacificus</name>
    <name type="common">Parasitic nematode worm</name>
    <dbReference type="NCBI Taxonomy" id="54126"/>
    <lineage>
        <taxon>Eukaryota</taxon>
        <taxon>Metazoa</taxon>
        <taxon>Ecdysozoa</taxon>
        <taxon>Nematoda</taxon>
        <taxon>Chromadorea</taxon>
        <taxon>Rhabditida</taxon>
        <taxon>Rhabditina</taxon>
        <taxon>Diplogasteromorpha</taxon>
        <taxon>Diplogasteroidea</taxon>
        <taxon>Neodiplogasteridae</taxon>
        <taxon>Pristionchus</taxon>
    </lineage>
</organism>
<evidence type="ECO:0000313" key="2">
    <source>
        <dbReference type="EnsemblMetazoa" id="PPA12060.1"/>
    </source>
</evidence>
<evidence type="ECO:0000313" key="3">
    <source>
        <dbReference type="Proteomes" id="UP000005239"/>
    </source>
</evidence>
<evidence type="ECO:0000256" key="1">
    <source>
        <dbReference type="SAM" id="MobiDB-lite"/>
    </source>
</evidence>
<protein>
    <submittedName>
        <fullName evidence="2">Uncharacterized protein</fullName>
    </submittedName>
</protein>
<dbReference type="EnsemblMetazoa" id="PPA12060.1">
    <property type="protein sequence ID" value="PPA12060.1"/>
    <property type="gene ID" value="WBGene00101614"/>
</dbReference>
<proteinExistence type="predicted"/>
<gene>
    <name evidence="2" type="primary">WBGene00101614</name>
</gene>
<name>A0A2A6BLH5_PRIPA</name>
<accession>A0A8R1U8H7</accession>
<keyword evidence="3" id="KW-1185">Reference proteome</keyword>